<protein>
    <submittedName>
        <fullName evidence="2">Uncharacterized protein</fullName>
    </submittedName>
</protein>
<gene>
    <name evidence="2" type="ORF">J4732_10615</name>
</gene>
<comment type="caution">
    <text evidence="2">The sequence shown here is derived from an EMBL/GenBank/DDBJ whole genome shotgun (WGS) entry which is preliminary data.</text>
</comment>
<dbReference type="AlphaFoldDB" id="A0A939NJX2"/>
<accession>A0A939NJX2</accession>
<reference evidence="2" key="1">
    <citation type="submission" date="2021-03" db="EMBL/GenBank/DDBJ databases">
        <title>Molecular epidemiology and mechanisms of colistin and carbapenem resistance in Enterobacteriaceae from clinical isolates, the environment and porcine samples in Pretoria, South Africa.</title>
        <authorList>
            <person name="Bogoshi D."/>
            <person name="Mbelle N.M."/>
            <person name="Naidoo V."/>
            <person name="Osei Sekyere J."/>
        </authorList>
    </citation>
    <scope>NUCLEOTIDE SEQUENCE</scope>
    <source>
        <strain evidence="2">C080</strain>
    </source>
</reference>
<name>A0A939NJX2_SERMA</name>
<dbReference type="EMBL" id="JAGETR010000061">
    <property type="protein sequence ID" value="MBO2006858.1"/>
    <property type="molecule type" value="Genomic_DNA"/>
</dbReference>
<evidence type="ECO:0000313" key="2">
    <source>
        <dbReference type="EMBL" id="MBO2006858.1"/>
    </source>
</evidence>
<proteinExistence type="predicted"/>
<sequence length="55" mass="5908">MAVETMNTAPDIANTPVGGRKTPSRQSTRRKRSPPISPYCPCRSSPGQTADALLH</sequence>
<evidence type="ECO:0000256" key="1">
    <source>
        <dbReference type="SAM" id="MobiDB-lite"/>
    </source>
</evidence>
<feature type="region of interest" description="Disordered" evidence="1">
    <location>
        <begin position="1"/>
        <end position="55"/>
    </location>
</feature>
<organism evidence="2">
    <name type="scientific">Serratia marcescens</name>
    <dbReference type="NCBI Taxonomy" id="615"/>
    <lineage>
        <taxon>Bacteria</taxon>
        <taxon>Pseudomonadati</taxon>
        <taxon>Pseudomonadota</taxon>
        <taxon>Gammaproteobacteria</taxon>
        <taxon>Enterobacterales</taxon>
        <taxon>Yersiniaceae</taxon>
        <taxon>Serratia</taxon>
    </lineage>
</organism>